<feature type="compositionally biased region" description="Basic and acidic residues" evidence="4">
    <location>
        <begin position="23"/>
        <end position="39"/>
    </location>
</feature>
<comment type="caution">
    <text evidence="5">The sequence shown here is derived from an EMBL/GenBank/DDBJ whole genome shotgun (WGS) entry which is preliminary data.</text>
</comment>
<keyword evidence="3" id="KW-0449">Lipoprotein</keyword>
<dbReference type="GO" id="GO:0010508">
    <property type="term" value="P:positive regulation of autophagy"/>
    <property type="evidence" value="ECO:0007669"/>
    <property type="project" value="TreeGrafter"/>
</dbReference>
<dbReference type="PANTHER" id="PTHR35269">
    <property type="entry name" value="SMALL VCP/P97-INTERACTING PROTEIN"/>
    <property type="match status" value="1"/>
</dbReference>
<evidence type="ECO:0000256" key="3">
    <source>
        <dbReference type="ARBA" id="ARBA00023288"/>
    </source>
</evidence>
<dbReference type="EMBL" id="JADBJN010000004">
    <property type="protein sequence ID" value="KAG5667102.1"/>
    <property type="molecule type" value="Genomic_DNA"/>
</dbReference>
<dbReference type="Proteomes" id="UP001107558">
    <property type="component" value="Chromosome 4"/>
</dbReference>
<keyword evidence="2" id="KW-0564">Palmitate</keyword>
<evidence type="ECO:0000256" key="1">
    <source>
        <dbReference type="ARBA" id="ARBA00022707"/>
    </source>
</evidence>
<accession>A0A9J6BBY8</accession>
<feature type="region of interest" description="Disordered" evidence="4">
    <location>
        <begin position="1"/>
        <end position="85"/>
    </location>
</feature>
<dbReference type="InterPro" id="IPR055366">
    <property type="entry name" value="SVIP_metazoa"/>
</dbReference>
<proteinExistence type="predicted"/>
<evidence type="ECO:0000256" key="4">
    <source>
        <dbReference type="SAM" id="MobiDB-lite"/>
    </source>
</evidence>
<dbReference type="GO" id="GO:0005789">
    <property type="term" value="C:endoplasmic reticulum membrane"/>
    <property type="evidence" value="ECO:0007669"/>
    <property type="project" value="TreeGrafter"/>
</dbReference>
<organism evidence="5 6">
    <name type="scientific">Polypedilum vanderplanki</name>
    <name type="common">Sleeping chironomid midge</name>
    <dbReference type="NCBI Taxonomy" id="319348"/>
    <lineage>
        <taxon>Eukaryota</taxon>
        <taxon>Metazoa</taxon>
        <taxon>Ecdysozoa</taxon>
        <taxon>Arthropoda</taxon>
        <taxon>Hexapoda</taxon>
        <taxon>Insecta</taxon>
        <taxon>Pterygota</taxon>
        <taxon>Neoptera</taxon>
        <taxon>Endopterygota</taxon>
        <taxon>Diptera</taxon>
        <taxon>Nematocera</taxon>
        <taxon>Chironomoidea</taxon>
        <taxon>Chironomidae</taxon>
        <taxon>Chironominae</taxon>
        <taxon>Polypedilum</taxon>
        <taxon>Polypedilum</taxon>
    </lineage>
</organism>
<gene>
    <name evidence="5" type="ORF">PVAND_015101</name>
</gene>
<evidence type="ECO:0000313" key="5">
    <source>
        <dbReference type="EMBL" id="KAG5667102.1"/>
    </source>
</evidence>
<dbReference type="OrthoDB" id="10066206at2759"/>
<sequence>MGNLCGSCFKGTADASDLLTPDAETRRRQMAEAAERRQQEQSNRGIKNPESVKRMQNKSQETERLERERAMAGSGGQPNLKWTQG</sequence>
<keyword evidence="6" id="KW-1185">Reference proteome</keyword>
<name>A0A9J6BBY8_POLVA</name>
<dbReference type="Pfam" id="PF15811">
    <property type="entry name" value="SVIP"/>
    <property type="match status" value="1"/>
</dbReference>
<evidence type="ECO:0000313" key="6">
    <source>
        <dbReference type="Proteomes" id="UP001107558"/>
    </source>
</evidence>
<evidence type="ECO:0000256" key="2">
    <source>
        <dbReference type="ARBA" id="ARBA00023139"/>
    </source>
</evidence>
<dbReference type="GO" id="GO:1904293">
    <property type="term" value="P:negative regulation of ERAD pathway"/>
    <property type="evidence" value="ECO:0007669"/>
    <property type="project" value="TreeGrafter"/>
</dbReference>
<dbReference type="GO" id="GO:1904153">
    <property type="term" value="P:negative regulation of retrograde protein transport, ER to cytosol"/>
    <property type="evidence" value="ECO:0007669"/>
    <property type="project" value="TreeGrafter"/>
</dbReference>
<protein>
    <recommendedName>
        <fullName evidence="7">Small VCP/p97-interacting protein</fullName>
    </recommendedName>
</protein>
<dbReference type="GO" id="GO:1904240">
    <property type="term" value="P:negative regulation of VCP-NPL4-UFD1 AAA ATPase complex assembly"/>
    <property type="evidence" value="ECO:0007669"/>
    <property type="project" value="TreeGrafter"/>
</dbReference>
<reference evidence="5" key="1">
    <citation type="submission" date="2021-03" db="EMBL/GenBank/DDBJ databases">
        <title>Chromosome level genome of the anhydrobiotic midge Polypedilum vanderplanki.</title>
        <authorList>
            <person name="Yoshida Y."/>
            <person name="Kikawada T."/>
            <person name="Gusev O."/>
        </authorList>
    </citation>
    <scope>NUCLEOTIDE SEQUENCE</scope>
    <source>
        <strain evidence="5">NIAS01</strain>
        <tissue evidence="5">Whole body or cell culture</tissue>
    </source>
</reference>
<feature type="compositionally biased region" description="Basic and acidic residues" evidence="4">
    <location>
        <begin position="60"/>
        <end position="70"/>
    </location>
</feature>
<evidence type="ECO:0008006" key="7">
    <source>
        <dbReference type="Google" id="ProtNLM"/>
    </source>
</evidence>
<dbReference type="PANTHER" id="PTHR35269:SF1">
    <property type="entry name" value="SMALL VCP_P97-INTERACTING PROTEIN"/>
    <property type="match status" value="1"/>
</dbReference>
<keyword evidence="1" id="KW-0519">Myristate</keyword>
<dbReference type="InterPro" id="IPR031632">
    <property type="entry name" value="SVIP"/>
</dbReference>
<dbReference type="AlphaFoldDB" id="A0A9J6BBY8"/>